<protein>
    <submittedName>
        <fullName evidence="1">Uncharacterized protein</fullName>
    </submittedName>
</protein>
<accession>A0A2D3UTS9</accession>
<name>A0A2D3UTS9_9PEZI</name>
<reference evidence="1 2" key="1">
    <citation type="submission" date="2016-03" db="EMBL/GenBank/DDBJ databases">
        <authorList>
            <person name="Ploux O."/>
        </authorList>
    </citation>
    <scope>NUCLEOTIDE SEQUENCE [LARGE SCALE GENOMIC DNA]</scope>
    <source>
        <strain evidence="1 2">URUG2</strain>
    </source>
</reference>
<dbReference type="AlphaFoldDB" id="A0A2D3UTS9"/>
<dbReference type="Proteomes" id="UP000225277">
    <property type="component" value="Unassembled WGS sequence"/>
</dbReference>
<dbReference type="EMBL" id="FJUY01000005">
    <property type="protein sequence ID" value="CZT18438.1"/>
    <property type="molecule type" value="Genomic_DNA"/>
</dbReference>
<sequence length="93" mass="10631">MDLRYDVLDYTNVPREEFVRVAAGEIYEFWFKGIGEGEFVRWGLEKRLEGMVRELESLGGEDDDVRRLGFDCVVVGIEREAFLDAGGHDGVDL</sequence>
<dbReference type="RefSeq" id="XP_023625328.1">
    <property type="nucleotide sequence ID" value="XM_023769560.1"/>
</dbReference>
<gene>
    <name evidence="1" type="ORF">RCC_04283</name>
</gene>
<evidence type="ECO:0000313" key="1">
    <source>
        <dbReference type="EMBL" id="CZT18438.1"/>
    </source>
</evidence>
<dbReference type="GeneID" id="35599459"/>
<evidence type="ECO:0000313" key="2">
    <source>
        <dbReference type="Proteomes" id="UP000225277"/>
    </source>
</evidence>
<proteinExistence type="predicted"/>
<keyword evidence="2" id="KW-1185">Reference proteome</keyword>
<organism evidence="1 2">
    <name type="scientific">Ramularia collo-cygni</name>
    <dbReference type="NCBI Taxonomy" id="112498"/>
    <lineage>
        <taxon>Eukaryota</taxon>
        <taxon>Fungi</taxon>
        <taxon>Dikarya</taxon>
        <taxon>Ascomycota</taxon>
        <taxon>Pezizomycotina</taxon>
        <taxon>Dothideomycetes</taxon>
        <taxon>Dothideomycetidae</taxon>
        <taxon>Mycosphaerellales</taxon>
        <taxon>Mycosphaerellaceae</taxon>
        <taxon>Ramularia</taxon>
    </lineage>
</organism>